<dbReference type="InterPro" id="IPR007110">
    <property type="entry name" value="Ig-like_dom"/>
</dbReference>
<organism evidence="10">
    <name type="scientific">Pundamilia nyererei</name>
    <dbReference type="NCBI Taxonomy" id="303518"/>
    <lineage>
        <taxon>Eukaryota</taxon>
        <taxon>Metazoa</taxon>
        <taxon>Chordata</taxon>
        <taxon>Craniata</taxon>
        <taxon>Vertebrata</taxon>
        <taxon>Euteleostomi</taxon>
        <taxon>Actinopterygii</taxon>
        <taxon>Neopterygii</taxon>
        <taxon>Teleostei</taxon>
        <taxon>Neoteleostei</taxon>
        <taxon>Acanthomorphata</taxon>
        <taxon>Ovalentaria</taxon>
        <taxon>Cichlomorphae</taxon>
        <taxon>Cichliformes</taxon>
        <taxon>Cichlidae</taxon>
        <taxon>African cichlids</taxon>
        <taxon>Pseudocrenilabrinae</taxon>
        <taxon>Haplochromini</taxon>
        <taxon>Pundamilia</taxon>
    </lineage>
</organism>
<feature type="domain" description="Ig-like" evidence="9">
    <location>
        <begin position="177"/>
        <end position="292"/>
    </location>
</feature>
<proteinExistence type="inferred from homology"/>
<evidence type="ECO:0000256" key="5">
    <source>
        <dbReference type="ARBA" id="ARBA00022737"/>
    </source>
</evidence>
<dbReference type="SMART" id="SM00409">
    <property type="entry name" value="IG"/>
    <property type="match status" value="4"/>
</dbReference>
<dbReference type="Ensembl" id="ENSPNYT00000031722.1">
    <property type="protein sequence ID" value="ENSPNYP00000030973.1"/>
    <property type="gene ID" value="ENSPNYG00000023344.1"/>
</dbReference>
<protein>
    <recommendedName>
        <fullName evidence="9">Ig-like domain-containing protein</fullName>
    </recommendedName>
</protein>
<dbReference type="PROSITE" id="PS50835">
    <property type="entry name" value="IG_LIKE"/>
    <property type="match status" value="3"/>
</dbReference>
<dbReference type="SMART" id="SM00408">
    <property type="entry name" value="IGc2"/>
    <property type="match status" value="4"/>
</dbReference>
<keyword evidence="5" id="KW-0677">Repeat</keyword>
<name>A0A3B4HBA7_9CICH</name>
<comment type="subcellular location">
    <subcellularLocation>
        <location evidence="2">Cytoplasm</location>
    </subcellularLocation>
    <subcellularLocation>
        <location evidence="1">Nucleus</location>
    </subcellularLocation>
</comment>
<dbReference type="Pfam" id="PF18362">
    <property type="entry name" value="THB"/>
    <property type="match status" value="1"/>
</dbReference>
<evidence type="ECO:0000256" key="7">
    <source>
        <dbReference type="ARBA" id="ARBA00023242"/>
    </source>
</evidence>
<dbReference type="InterPro" id="IPR003599">
    <property type="entry name" value="Ig_sub"/>
</dbReference>
<evidence type="ECO:0000256" key="2">
    <source>
        <dbReference type="ARBA" id="ARBA00004496"/>
    </source>
</evidence>
<accession>A0A3B4HBA7</accession>
<dbReference type="SUPFAM" id="SSF48726">
    <property type="entry name" value="Immunoglobulin"/>
    <property type="match status" value="4"/>
</dbReference>
<feature type="domain" description="Ig-like" evidence="9">
    <location>
        <begin position="381"/>
        <end position="476"/>
    </location>
</feature>
<comment type="similarity">
    <text evidence="3">Belongs to the protein kinase superfamily. CAMK Ser/Thr protein kinase family.</text>
</comment>
<dbReference type="GeneTree" id="ENSGT01110000267173"/>
<dbReference type="Gene3D" id="2.60.40.10">
    <property type="entry name" value="Immunoglobulins"/>
    <property type="match status" value="4"/>
</dbReference>
<dbReference type="InterPro" id="IPR003598">
    <property type="entry name" value="Ig_sub2"/>
</dbReference>
<evidence type="ECO:0000256" key="8">
    <source>
        <dbReference type="ARBA" id="ARBA00023319"/>
    </source>
</evidence>
<feature type="domain" description="Ig-like" evidence="9">
    <location>
        <begin position="32"/>
        <end position="110"/>
    </location>
</feature>
<dbReference type="FunFam" id="2.60.40.10:FF:000050">
    <property type="entry name" value="Titin isoform B"/>
    <property type="match status" value="2"/>
</dbReference>
<evidence type="ECO:0000256" key="4">
    <source>
        <dbReference type="ARBA" id="ARBA00022490"/>
    </source>
</evidence>
<dbReference type="InterPro" id="IPR013783">
    <property type="entry name" value="Ig-like_fold"/>
</dbReference>
<keyword evidence="7" id="KW-0539">Nucleus</keyword>
<dbReference type="GO" id="GO:0005737">
    <property type="term" value="C:cytoplasm"/>
    <property type="evidence" value="ECO:0007669"/>
    <property type="project" value="UniProtKB-SubCell"/>
</dbReference>
<sequence length="489" mass="54619">MSFSLTVHCLKVSICSHPVGFCTTSPETGQAPKFDVPLEPVTVGEGEKLSLQCHVTGSTPITIQWMKDRRELVSSGNTKISFVGGTANLEISQVSKTDAGDYLCKASNANGTDFCKCVATNKHGEIESGADMEVTKKEDMGEVGDLRTRLKKTPSKQKSPKKEEEVNIVELLRGHDPKDYERILREHGIHDYRAILQAVEFLKKEKEMETGRAVRQKVSEKKTVSFVCKVNRPGATVRWLKAGQEVTLSKRIVYRVDGLKHSLTVKDCIMEDEGEYTAVVGDDKCAAELIISEAPTDFTAQLKDQTITEFEDAEFTCKLNRVEVKWMRNNMIIVQGDKYQMISEGKVHRLQVCEIRPRDQGEYRIVAKDKDARAKLELAGESTSHLNEFMEVEQGSDISIVAQIRGCPFPTLTWYKAPPHKSDAKVEVQYDEHINKIVSDDSCTLLIQQGKRPDTGLYTLVASNSLGKASKEMRLNVREDKEDHSGSSG</sequence>
<dbReference type="AlphaFoldDB" id="A0A3B4HBA7"/>
<evidence type="ECO:0000256" key="1">
    <source>
        <dbReference type="ARBA" id="ARBA00004123"/>
    </source>
</evidence>
<dbReference type="FunFam" id="2.60.40.10:FF:000022">
    <property type="entry name" value="Cardiac titin"/>
    <property type="match status" value="1"/>
</dbReference>
<dbReference type="InterPro" id="IPR036179">
    <property type="entry name" value="Ig-like_dom_sf"/>
</dbReference>
<evidence type="ECO:0000256" key="3">
    <source>
        <dbReference type="ARBA" id="ARBA00006692"/>
    </source>
</evidence>
<dbReference type="InterPro" id="IPR040849">
    <property type="entry name" value="MyBP-C_THB"/>
</dbReference>
<evidence type="ECO:0000259" key="9">
    <source>
        <dbReference type="PROSITE" id="PS50835"/>
    </source>
</evidence>
<keyword evidence="8" id="KW-0393">Immunoglobulin domain</keyword>
<reference evidence="10" key="1">
    <citation type="submission" date="2023-09" db="UniProtKB">
        <authorList>
            <consortium name="Ensembl"/>
        </authorList>
    </citation>
    <scope>IDENTIFICATION</scope>
</reference>
<dbReference type="InterPro" id="IPR013098">
    <property type="entry name" value="Ig_I-set"/>
</dbReference>
<evidence type="ECO:0000256" key="6">
    <source>
        <dbReference type="ARBA" id="ARBA00023157"/>
    </source>
</evidence>
<keyword evidence="6" id="KW-1015">Disulfide bond</keyword>
<dbReference type="CDD" id="cd00096">
    <property type="entry name" value="Ig"/>
    <property type="match status" value="1"/>
</dbReference>
<dbReference type="Pfam" id="PF07679">
    <property type="entry name" value="I-set"/>
    <property type="match status" value="4"/>
</dbReference>
<dbReference type="GO" id="GO:0005634">
    <property type="term" value="C:nucleus"/>
    <property type="evidence" value="ECO:0007669"/>
    <property type="project" value="UniProtKB-SubCell"/>
</dbReference>
<keyword evidence="4" id="KW-0963">Cytoplasm</keyword>
<dbReference type="PANTHER" id="PTHR47633">
    <property type="entry name" value="IMMUNOGLOBULIN"/>
    <property type="match status" value="1"/>
</dbReference>
<dbReference type="FunFam" id="2.60.40.10:FF:001343">
    <property type="entry name" value="titin isoform X1"/>
    <property type="match status" value="1"/>
</dbReference>
<evidence type="ECO:0000313" key="10">
    <source>
        <dbReference type="Ensembl" id="ENSPNYP00000030973.1"/>
    </source>
</evidence>